<proteinExistence type="predicted"/>
<dbReference type="KEGG" id="siw:GH266_16325"/>
<dbReference type="OrthoDB" id="5729110at2"/>
<dbReference type="InterPro" id="IPR038352">
    <property type="entry name" value="Imelysin_sf"/>
</dbReference>
<dbReference type="EMBL" id="CP046908">
    <property type="protein sequence ID" value="QGZ35917.1"/>
    <property type="molecule type" value="Genomic_DNA"/>
</dbReference>
<dbReference type="Proteomes" id="UP000435648">
    <property type="component" value="Chromosome"/>
</dbReference>
<accession>A0A857CAP3</accession>
<evidence type="ECO:0000256" key="2">
    <source>
        <dbReference type="ARBA" id="ARBA00022729"/>
    </source>
</evidence>
<dbReference type="GO" id="GO:0030313">
    <property type="term" value="C:cell envelope"/>
    <property type="evidence" value="ECO:0007669"/>
    <property type="project" value="UniProtKB-SubCell"/>
</dbReference>
<evidence type="ECO:0000313" key="5">
    <source>
        <dbReference type="EMBL" id="QGZ35917.1"/>
    </source>
</evidence>
<dbReference type="RefSeq" id="WP_158194772.1">
    <property type="nucleotide sequence ID" value="NZ_CP046908.1"/>
</dbReference>
<keyword evidence="3" id="KW-0472">Membrane</keyword>
<dbReference type="InterPro" id="IPR034984">
    <property type="entry name" value="Imelysin-like_IPPA"/>
</dbReference>
<sequence length="383" mass="39689">MTDAQREARQGSDVRAPGHRLAHFAASMVLTGLIVAAGSVAMSKPAAADVDYSRFWPATVSGFALPASDALVEAVPALASGIETACTGGSGEPFSAAFTEAVEAVARLTMLRVGALADENRLERIAFIPDGRGVVRRQVTRLIADRDETALDAARLRDKSVALQGLTALEWVAFDKDGEVLLADAGEEGAYRCAYAAALASRLGETAEEVRGAFAAPTGQTGLLLAPGPENGLARTHKEAAGFVFNALMTSLELIRDQMLVPLVGEGPAASRAARVPFSRSHNGTAYLAGAIDGLSQAFLAAGFAQASEDGAWIGDTLAFERGNALRALGAVPADLQAALADQQASDRLGYILTVLTGLRTTLGGELAGYLDFRGGFNALDGD</sequence>
<dbReference type="InterPro" id="IPR018976">
    <property type="entry name" value="Imelysin-like"/>
</dbReference>
<dbReference type="Gene3D" id="1.20.1420.20">
    <property type="entry name" value="M75 peptidase, HXXE motif"/>
    <property type="match status" value="1"/>
</dbReference>
<evidence type="ECO:0000313" key="6">
    <source>
        <dbReference type="Proteomes" id="UP000435648"/>
    </source>
</evidence>
<evidence type="ECO:0000259" key="4">
    <source>
        <dbReference type="Pfam" id="PF09375"/>
    </source>
</evidence>
<keyword evidence="2" id="KW-0732">Signal</keyword>
<feature type="domain" description="Imelysin-like" evidence="4">
    <location>
        <begin position="65"/>
        <end position="354"/>
    </location>
</feature>
<dbReference type="Pfam" id="PF09375">
    <property type="entry name" value="Peptidase_M75"/>
    <property type="match status" value="1"/>
</dbReference>
<evidence type="ECO:0000256" key="3">
    <source>
        <dbReference type="SAM" id="Phobius"/>
    </source>
</evidence>
<dbReference type="AlphaFoldDB" id="A0A857CAP3"/>
<name>A0A857CAP3_9HYPH</name>
<keyword evidence="3" id="KW-0812">Transmembrane</keyword>
<protein>
    <recommendedName>
        <fullName evidence="4">Imelysin-like domain-containing protein</fullName>
    </recommendedName>
</protein>
<dbReference type="CDD" id="cd14659">
    <property type="entry name" value="Imelysin-like_IPPA"/>
    <property type="match status" value="1"/>
</dbReference>
<feature type="transmembrane region" description="Helical" evidence="3">
    <location>
        <begin position="21"/>
        <end position="42"/>
    </location>
</feature>
<gene>
    <name evidence="5" type="ORF">GH266_16325</name>
</gene>
<reference evidence="5 6" key="1">
    <citation type="submission" date="2019-12" db="EMBL/GenBank/DDBJ databases">
        <title>The genome of Stappia indica PHM037.</title>
        <authorList>
            <person name="Kacar D."/>
            <person name="Galan B."/>
            <person name="Canedo L."/>
            <person name="Rodriguez P."/>
            <person name="de la Calle F."/>
            <person name="Garcia J.L."/>
        </authorList>
    </citation>
    <scope>NUCLEOTIDE SEQUENCE [LARGE SCALE GENOMIC DNA]</scope>
    <source>
        <strain evidence="5 6">PHM037</strain>
    </source>
</reference>
<evidence type="ECO:0000256" key="1">
    <source>
        <dbReference type="ARBA" id="ARBA00004196"/>
    </source>
</evidence>
<organism evidence="5 6">
    <name type="scientific">Stappia indica</name>
    <dbReference type="NCBI Taxonomy" id="538381"/>
    <lineage>
        <taxon>Bacteria</taxon>
        <taxon>Pseudomonadati</taxon>
        <taxon>Pseudomonadota</taxon>
        <taxon>Alphaproteobacteria</taxon>
        <taxon>Hyphomicrobiales</taxon>
        <taxon>Stappiaceae</taxon>
        <taxon>Stappia</taxon>
    </lineage>
</organism>
<comment type="subcellular location">
    <subcellularLocation>
        <location evidence="1">Cell envelope</location>
    </subcellularLocation>
</comment>
<keyword evidence="3" id="KW-1133">Transmembrane helix</keyword>